<keyword evidence="3 12" id="KW-0540">Nuclease</keyword>
<comment type="cofactor">
    <cofactor evidence="12">
        <name>Mg(2+)</name>
        <dbReference type="ChEBI" id="CHEBI:18420"/>
    </cofactor>
    <text evidence="12">Binds 2 Mg(2+) ion per subunit.</text>
</comment>
<feature type="active site" evidence="12">
    <location>
        <position position="149"/>
    </location>
</feature>
<dbReference type="GO" id="GO:0005737">
    <property type="term" value="C:cytoplasm"/>
    <property type="evidence" value="ECO:0007669"/>
    <property type="project" value="UniProtKB-SubCell"/>
</dbReference>
<keyword evidence="10 12" id="KW-0233">DNA recombination</keyword>
<sequence length="169" mass="18507">MVILGIDPGFSVTGYSILKKQSGLTAGLKNKNQITLLDHGFLKMSAAQSLSVKVGIFHDLFTEKIKLHGVTVISLETPFLGKNAQTFLKLGYLRGILYLLAQQHGLAICEFAPREVKQNVTGYGAATKEQVAQVLSMLFPQIPKPLKEDVTDAIAISLCGLWQSERKHL</sequence>
<dbReference type="OrthoDB" id="9805499at2"/>
<keyword evidence="4 12" id="KW-0479">Metal-binding</keyword>
<keyword evidence="7 12" id="KW-0378">Hydrolase</keyword>
<keyword evidence="2 12" id="KW-0963">Cytoplasm</keyword>
<feature type="active site" evidence="12">
    <location>
        <position position="76"/>
    </location>
</feature>
<dbReference type="RefSeq" id="WP_115585241.1">
    <property type="nucleotide sequence ID" value="NZ_CP025544.1"/>
</dbReference>
<comment type="similarity">
    <text evidence="1 12">Belongs to the RuvC family.</text>
</comment>
<dbReference type="Proteomes" id="UP000254834">
    <property type="component" value="Chromosome"/>
</dbReference>
<dbReference type="GO" id="GO:0003677">
    <property type="term" value="F:DNA binding"/>
    <property type="evidence" value="ECO:0007669"/>
    <property type="project" value="UniProtKB-KW"/>
</dbReference>
<evidence type="ECO:0000313" key="13">
    <source>
        <dbReference type="EMBL" id="AXK60226.1"/>
    </source>
</evidence>
<evidence type="ECO:0000256" key="1">
    <source>
        <dbReference type="ARBA" id="ARBA00009518"/>
    </source>
</evidence>
<dbReference type="PRINTS" id="PR00696">
    <property type="entry name" value="RSOLVASERUVC"/>
</dbReference>
<comment type="subcellular location">
    <subcellularLocation>
        <location evidence="12">Cytoplasm</location>
    </subcellularLocation>
</comment>
<keyword evidence="9 12" id="KW-0238">DNA-binding</keyword>
<protein>
    <recommendedName>
        <fullName evidence="12">Crossover junction endodeoxyribonuclease RuvC</fullName>
        <ecNumber evidence="12">3.1.21.10</ecNumber>
    </recommendedName>
    <alternativeName>
        <fullName evidence="12">Holliday junction nuclease RuvC</fullName>
    </alternativeName>
    <alternativeName>
        <fullName evidence="12">Holliday junction resolvase RuvC</fullName>
    </alternativeName>
</protein>
<comment type="catalytic activity">
    <reaction evidence="12">
        <text>Endonucleolytic cleavage at a junction such as a reciprocal single-stranded crossover between two homologous DNA duplexes (Holliday junction).</text>
        <dbReference type="EC" id="3.1.21.10"/>
    </reaction>
</comment>
<keyword evidence="14" id="KW-1185">Reference proteome</keyword>
<dbReference type="GO" id="GO:0008821">
    <property type="term" value="F:crossover junction DNA endonuclease activity"/>
    <property type="evidence" value="ECO:0007669"/>
    <property type="project" value="UniProtKB-UniRule"/>
</dbReference>
<comment type="function">
    <text evidence="12">The RuvA-RuvB-RuvC complex processes Holliday junction (HJ) DNA during genetic recombination and DNA repair. Endonuclease that resolves HJ intermediates. Cleaves cruciform DNA by making single-stranded nicks across the HJ at symmetrical positions within the homologous arms, yielding a 5'-phosphate and a 3'-hydroxyl group; requires a central core of homology in the junction. The consensus cleavage sequence is 5'-(A/T)TT(C/G)-3'. Cleavage occurs on the 3'-side of the TT dinucleotide at the point of strand exchange. HJ branch migration catalyzed by RuvA-RuvB allows RuvC to scan DNA until it finds its consensus sequence, where it cleaves and resolves the cruciform DNA.</text>
</comment>
<keyword evidence="5 12" id="KW-0255">Endonuclease</keyword>
<evidence type="ECO:0000256" key="5">
    <source>
        <dbReference type="ARBA" id="ARBA00022759"/>
    </source>
</evidence>
<name>A0A345ZAA9_9BACT</name>
<dbReference type="InterPro" id="IPR036397">
    <property type="entry name" value="RNaseH_sf"/>
</dbReference>
<accession>A0A345ZAA9</accession>
<evidence type="ECO:0000256" key="8">
    <source>
        <dbReference type="ARBA" id="ARBA00022842"/>
    </source>
</evidence>
<evidence type="ECO:0000313" key="14">
    <source>
        <dbReference type="Proteomes" id="UP000254834"/>
    </source>
</evidence>
<evidence type="ECO:0000256" key="7">
    <source>
        <dbReference type="ARBA" id="ARBA00022801"/>
    </source>
</evidence>
<dbReference type="Gene3D" id="3.30.420.10">
    <property type="entry name" value="Ribonuclease H-like superfamily/Ribonuclease H"/>
    <property type="match status" value="1"/>
</dbReference>
<dbReference type="GO" id="GO:0006281">
    <property type="term" value="P:DNA repair"/>
    <property type="evidence" value="ECO:0007669"/>
    <property type="project" value="UniProtKB-UniRule"/>
</dbReference>
<evidence type="ECO:0000256" key="6">
    <source>
        <dbReference type="ARBA" id="ARBA00022763"/>
    </source>
</evidence>
<dbReference type="PANTHER" id="PTHR30194">
    <property type="entry name" value="CROSSOVER JUNCTION ENDODEOXYRIBONUCLEASE RUVC"/>
    <property type="match status" value="1"/>
</dbReference>
<evidence type="ECO:0000256" key="10">
    <source>
        <dbReference type="ARBA" id="ARBA00023172"/>
    </source>
</evidence>
<dbReference type="InterPro" id="IPR002176">
    <property type="entry name" value="X-over_junc_endoDNase_RuvC"/>
</dbReference>
<organism evidence="13 14">
    <name type="scientific">Candidatus Chromulinivorax destructor</name>
    <dbReference type="NCBI Taxonomy" id="2066483"/>
    <lineage>
        <taxon>Bacteria</taxon>
        <taxon>Candidatus Babelota</taxon>
        <taxon>Candidatus Babeliae</taxon>
        <taxon>Candidatus Babeliales</taxon>
        <taxon>Candidatus Chromulinivoraceae</taxon>
        <taxon>Candidatus Chromulinivorax</taxon>
    </lineage>
</organism>
<dbReference type="CDD" id="cd16962">
    <property type="entry name" value="RuvC"/>
    <property type="match status" value="1"/>
</dbReference>
<evidence type="ECO:0000256" key="11">
    <source>
        <dbReference type="ARBA" id="ARBA00023204"/>
    </source>
</evidence>
<dbReference type="GO" id="GO:0048476">
    <property type="term" value="C:Holliday junction resolvase complex"/>
    <property type="evidence" value="ECO:0007669"/>
    <property type="project" value="UniProtKB-UniRule"/>
</dbReference>
<feature type="binding site" evidence="12">
    <location>
        <position position="7"/>
    </location>
    <ligand>
        <name>Mg(2+)</name>
        <dbReference type="ChEBI" id="CHEBI:18420"/>
        <label>1</label>
    </ligand>
</feature>
<dbReference type="PROSITE" id="PS01321">
    <property type="entry name" value="RUVC"/>
    <property type="match status" value="1"/>
</dbReference>
<dbReference type="EC" id="3.1.21.10" evidence="12"/>
<dbReference type="KEGG" id="cdes:C0J27_00475"/>
<reference evidence="13 14" key="1">
    <citation type="submission" date="2017-12" db="EMBL/GenBank/DDBJ databases">
        <title>Chromulinavorax destructans is a abundant pathogen of dominant heterotrophic picoflagllates.</title>
        <authorList>
            <person name="Deeg C.M."/>
            <person name="Zimmer M."/>
            <person name="Suttle C.A."/>
        </authorList>
    </citation>
    <scope>NUCLEOTIDE SEQUENCE [LARGE SCALE GENOMIC DNA]</scope>
    <source>
        <strain evidence="13 14">SeV1</strain>
    </source>
</reference>
<proteinExistence type="inferred from homology"/>
<dbReference type="Pfam" id="PF02075">
    <property type="entry name" value="RuvC"/>
    <property type="match status" value="1"/>
</dbReference>
<keyword evidence="8 12" id="KW-0460">Magnesium</keyword>
<feature type="binding site" evidence="12">
    <location>
        <position position="149"/>
    </location>
    <ligand>
        <name>Mg(2+)</name>
        <dbReference type="ChEBI" id="CHEBI:18420"/>
        <label>1</label>
    </ligand>
</feature>
<evidence type="ECO:0000256" key="2">
    <source>
        <dbReference type="ARBA" id="ARBA00022490"/>
    </source>
</evidence>
<evidence type="ECO:0000256" key="3">
    <source>
        <dbReference type="ARBA" id="ARBA00022722"/>
    </source>
</evidence>
<dbReference type="GO" id="GO:0006310">
    <property type="term" value="P:DNA recombination"/>
    <property type="evidence" value="ECO:0007669"/>
    <property type="project" value="UniProtKB-UniRule"/>
</dbReference>
<feature type="binding site" evidence="12">
    <location>
        <position position="76"/>
    </location>
    <ligand>
        <name>Mg(2+)</name>
        <dbReference type="ChEBI" id="CHEBI:18420"/>
        <label>2</label>
    </ligand>
</feature>
<dbReference type="InterPro" id="IPR012337">
    <property type="entry name" value="RNaseH-like_sf"/>
</dbReference>
<keyword evidence="11 12" id="KW-0234">DNA repair</keyword>
<dbReference type="GO" id="GO:0000287">
    <property type="term" value="F:magnesium ion binding"/>
    <property type="evidence" value="ECO:0007669"/>
    <property type="project" value="UniProtKB-UniRule"/>
</dbReference>
<keyword evidence="6 12" id="KW-0227">DNA damage</keyword>
<comment type="subunit">
    <text evidence="12">Homodimer which binds Holliday junction (HJ) DNA. The HJ becomes 2-fold symmetrical on binding to RuvC with unstacked arms; it has a different conformation from HJ DNA in complex with RuvA. In the full resolvosome a probable DNA-RuvA(4)-RuvB(12)-RuvC(2) complex forms which resolves the HJ.</text>
</comment>
<evidence type="ECO:0000256" key="12">
    <source>
        <dbReference type="HAMAP-Rule" id="MF_00034"/>
    </source>
</evidence>
<gene>
    <name evidence="12" type="primary">ruvC</name>
    <name evidence="13" type="ORF">C0J27_00475</name>
</gene>
<feature type="active site" evidence="12">
    <location>
        <position position="7"/>
    </location>
</feature>
<dbReference type="HAMAP" id="MF_00034">
    <property type="entry name" value="RuvC"/>
    <property type="match status" value="1"/>
</dbReference>
<dbReference type="PANTHER" id="PTHR30194:SF3">
    <property type="entry name" value="CROSSOVER JUNCTION ENDODEOXYRIBONUCLEASE RUVC"/>
    <property type="match status" value="1"/>
</dbReference>
<evidence type="ECO:0000256" key="4">
    <source>
        <dbReference type="ARBA" id="ARBA00022723"/>
    </source>
</evidence>
<dbReference type="SUPFAM" id="SSF53098">
    <property type="entry name" value="Ribonuclease H-like"/>
    <property type="match status" value="1"/>
</dbReference>
<dbReference type="EMBL" id="CP025544">
    <property type="protein sequence ID" value="AXK60226.1"/>
    <property type="molecule type" value="Genomic_DNA"/>
</dbReference>
<dbReference type="AlphaFoldDB" id="A0A345ZAA9"/>
<evidence type="ECO:0000256" key="9">
    <source>
        <dbReference type="ARBA" id="ARBA00023125"/>
    </source>
</evidence>
<dbReference type="InterPro" id="IPR020563">
    <property type="entry name" value="X-over_junc_endoDNase_Mg_BS"/>
</dbReference>